<gene>
    <name evidence="2" type="ORF">AAL_03904</name>
</gene>
<feature type="compositionally biased region" description="Acidic residues" evidence="1">
    <location>
        <begin position="358"/>
        <end position="371"/>
    </location>
</feature>
<reference evidence="2 3" key="1">
    <citation type="journal article" date="2016" name="Genome Biol. Evol.">
        <title>Divergent and convergent evolution of fungal pathogenicity.</title>
        <authorList>
            <person name="Shang Y."/>
            <person name="Xiao G."/>
            <person name="Zheng P."/>
            <person name="Cen K."/>
            <person name="Zhan S."/>
            <person name="Wang C."/>
        </authorList>
    </citation>
    <scope>NUCLEOTIDE SEQUENCE [LARGE SCALE GENOMIC DNA]</scope>
    <source>
        <strain evidence="2 3">RCEF 2490</strain>
    </source>
</reference>
<evidence type="ECO:0000313" key="2">
    <source>
        <dbReference type="EMBL" id="KZZ96675.1"/>
    </source>
</evidence>
<dbReference type="EMBL" id="AZGY01000007">
    <property type="protein sequence ID" value="KZZ96675.1"/>
    <property type="molecule type" value="Genomic_DNA"/>
</dbReference>
<dbReference type="OrthoDB" id="4868006at2759"/>
<name>A0A168CJB4_9HYPO</name>
<keyword evidence="3" id="KW-1185">Reference proteome</keyword>
<feature type="compositionally biased region" description="Polar residues" evidence="1">
    <location>
        <begin position="285"/>
        <end position="300"/>
    </location>
</feature>
<evidence type="ECO:0000256" key="1">
    <source>
        <dbReference type="SAM" id="MobiDB-lite"/>
    </source>
</evidence>
<organism evidence="2 3">
    <name type="scientific">Moelleriella libera RCEF 2490</name>
    <dbReference type="NCBI Taxonomy" id="1081109"/>
    <lineage>
        <taxon>Eukaryota</taxon>
        <taxon>Fungi</taxon>
        <taxon>Dikarya</taxon>
        <taxon>Ascomycota</taxon>
        <taxon>Pezizomycotina</taxon>
        <taxon>Sordariomycetes</taxon>
        <taxon>Hypocreomycetidae</taxon>
        <taxon>Hypocreales</taxon>
        <taxon>Clavicipitaceae</taxon>
        <taxon>Moelleriella</taxon>
    </lineage>
</organism>
<feature type="compositionally biased region" description="Acidic residues" evidence="1">
    <location>
        <begin position="318"/>
        <end position="340"/>
    </location>
</feature>
<comment type="caution">
    <text evidence="2">The sequence shown here is derived from an EMBL/GenBank/DDBJ whole genome shotgun (WGS) entry which is preliminary data.</text>
</comment>
<dbReference type="Proteomes" id="UP000078544">
    <property type="component" value="Unassembled WGS sequence"/>
</dbReference>
<sequence>MPHPPNCRKARRFLESLGRLFKEMRRKGFTSSPDMLGVARQLVDFLESTCERSFAEVDGLDRCCQVRLPSGAYAHTRVAVPPKSVHVDGETKQRLLEVYHGNEFTGILVSVIHQQLSTTTDRAMTPKSNKKSFKRPRHLLSSPESPLPKRVQKRGFARFLPLSSSPEQSLSEKGRKGGRLLHAQSCSPNKGTPRRPKAKTNGDDRSHSGRMMSSTQALHSALQAPQTTNCPKDTSIDRSTEKPTAGGLEDVPIKARTPFQDLGARFRTQSARPKSPETPMPGEQARQSVPSNTNHSGSTSPRERRGNKNASTDADFSSYEDESYDISSDMDDDDDDDDDFSPEKDSMHVDLTPMDLDTQSDVDAQDSSSLEEDLGKLGWMVSRTPDERWGNKQAVMQWIAAGQQGVKEACQLQPGCQNRAATRLDNILRHCPGKVAKVNPDHWPTYLAELKKFCTRAMFHNMNYDQRLRKIIGIVFVPEELEAVAKEEWERLEEIVGLCSVIAEAVGPDDEEVDEARKNRWIAAKKTDIAALKKLLGAAKRVAELGL</sequence>
<feature type="compositionally biased region" description="Polar residues" evidence="1">
    <location>
        <begin position="211"/>
        <end position="232"/>
    </location>
</feature>
<dbReference type="STRING" id="1081109.A0A168CJB4"/>
<feature type="region of interest" description="Disordered" evidence="1">
    <location>
        <begin position="118"/>
        <end position="371"/>
    </location>
</feature>
<proteinExistence type="predicted"/>
<feature type="compositionally biased region" description="Basic residues" evidence="1">
    <location>
        <begin position="128"/>
        <end position="138"/>
    </location>
</feature>
<protein>
    <submittedName>
        <fullName evidence="2">Uncharacterized protein</fullName>
    </submittedName>
</protein>
<accession>A0A168CJB4</accession>
<feature type="compositionally biased region" description="Low complexity" evidence="1">
    <location>
        <begin position="160"/>
        <end position="169"/>
    </location>
</feature>
<dbReference type="AlphaFoldDB" id="A0A168CJB4"/>
<evidence type="ECO:0000313" key="3">
    <source>
        <dbReference type="Proteomes" id="UP000078544"/>
    </source>
</evidence>